<protein>
    <submittedName>
        <fullName evidence="1">Uncharacterized protein</fullName>
    </submittedName>
</protein>
<evidence type="ECO:0000313" key="2">
    <source>
        <dbReference type="Proteomes" id="UP000004793"/>
    </source>
</evidence>
<dbReference type="KEGG" id="cex:CSE_04760"/>
<dbReference type="AlphaFoldDB" id="A0A7U6JGQ2"/>
<evidence type="ECO:0000313" key="1">
    <source>
        <dbReference type="EMBL" id="BAL80602.1"/>
    </source>
</evidence>
<organism evidence="1 2">
    <name type="scientific">Caldisericum exile (strain DSM 21853 / NBRC 104410 / AZM16c01)</name>
    <dbReference type="NCBI Taxonomy" id="511051"/>
    <lineage>
        <taxon>Bacteria</taxon>
        <taxon>Pseudomonadati</taxon>
        <taxon>Caldisericota/Cryosericota group</taxon>
        <taxon>Caldisericota</taxon>
        <taxon>Caldisericia</taxon>
        <taxon>Caldisericales</taxon>
        <taxon>Caldisericaceae</taxon>
        <taxon>Caldisericum</taxon>
    </lineage>
</organism>
<proteinExistence type="predicted"/>
<gene>
    <name evidence="1" type="ordered locus">CSE_04760</name>
</gene>
<reference evidence="1 2" key="1">
    <citation type="submission" date="2011-01" db="EMBL/GenBank/DDBJ databases">
        <title>Whole genome sequence of Caldisericum exile AZM16c01.</title>
        <authorList>
            <person name="Narita-Yamada S."/>
            <person name="Kawakoshi A."/>
            <person name="Nakamura S."/>
            <person name="Sasagawa M."/>
            <person name="Fukada J."/>
            <person name="Sekine M."/>
            <person name="Kato Y."/>
            <person name="Fukai R."/>
            <person name="Sasaki K."/>
            <person name="Hanamaki A."/>
            <person name="Narita H."/>
            <person name="Konno Y."/>
            <person name="Mori K."/>
            <person name="Yamazaki S."/>
            <person name="Suzuki K."/>
            <person name="Fujita N."/>
        </authorList>
    </citation>
    <scope>NUCLEOTIDE SEQUENCE [LARGE SCALE GENOMIC DNA]</scope>
    <source>
        <strain evidence="2">DSM 21853 / NBRC 104410 / AZM16c01</strain>
    </source>
</reference>
<dbReference type="Proteomes" id="UP000004793">
    <property type="component" value="Chromosome"/>
</dbReference>
<keyword evidence="2" id="KW-1185">Reference proteome</keyword>
<dbReference type="EMBL" id="AP012051">
    <property type="protein sequence ID" value="BAL80602.1"/>
    <property type="molecule type" value="Genomic_DNA"/>
</dbReference>
<name>A0A7U6JGQ2_CALEA</name>
<sequence length="74" mass="8598">MLPTDRRKISNYKKTLLSILNLENTLFHDKFSITIQSKSSLVLRDLDTLKQFKDITLGITITTLNEQISKIFKN</sequence>
<accession>A0A7U6JGQ2</accession>